<dbReference type="PANTHER" id="PTHR42852:SF6">
    <property type="entry name" value="THIOL:DISULFIDE INTERCHANGE PROTEIN DSBE"/>
    <property type="match status" value="1"/>
</dbReference>
<dbReference type="InterPro" id="IPR013766">
    <property type="entry name" value="Thioredoxin_domain"/>
</dbReference>
<dbReference type="GO" id="GO:0030313">
    <property type="term" value="C:cell envelope"/>
    <property type="evidence" value="ECO:0007669"/>
    <property type="project" value="UniProtKB-SubCell"/>
</dbReference>
<proteinExistence type="predicted"/>
<evidence type="ECO:0000256" key="5">
    <source>
        <dbReference type="ARBA" id="ARBA00023284"/>
    </source>
</evidence>
<dbReference type="Gene3D" id="3.40.30.10">
    <property type="entry name" value="Glutaredoxin"/>
    <property type="match status" value="1"/>
</dbReference>
<feature type="transmembrane region" description="Helical" evidence="7">
    <location>
        <begin position="7"/>
        <end position="27"/>
    </location>
</feature>
<evidence type="ECO:0000313" key="9">
    <source>
        <dbReference type="EMBL" id="ASU81843.1"/>
    </source>
</evidence>
<evidence type="ECO:0000256" key="7">
    <source>
        <dbReference type="SAM" id="Phobius"/>
    </source>
</evidence>
<dbReference type="KEGG" id="ngv:CDO52_02715"/>
<name>A0A223S122_9ACTN</name>
<evidence type="ECO:0000256" key="6">
    <source>
        <dbReference type="SAM" id="MobiDB-lite"/>
    </source>
</evidence>
<dbReference type="SUPFAM" id="SSF52833">
    <property type="entry name" value="Thioredoxin-like"/>
    <property type="match status" value="1"/>
</dbReference>
<sequence length="197" mass="21327">MGGFRRALIAVAVVAVVMGVGVVLLLGDGDRPPAPSSSSTPTGVTRFAPEERPDAEPLAGPLLEGGRMDLDSLRGDVVVVNVWGSWCPPCREEAPDLQRTWEETRDEGVQFLGVNTRDTESGARSFVEEFGITYPSIIDPDGERLRAWRELIPVQAIPSTVVIDRDGRVAARVIGPVTDDTLRDLVDAAARERKPDQ</sequence>
<comment type="subcellular location">
    <subcellularLocation>
        <location evidence="1">Cell envelope</location>
    </subcellularLocation>
</comment>
<feature type="domain" description="Thioredoxin" evidence="8">
    <location>
        <begin position="26"/>
        <end position="191"/>
    </location>
</feature>
<organism evidence="9 10">
    <name type="scientific">Nocardiopsis gilva YIM 90087</name>
    <dbReference type="NCBI Taxonomy" id="1235441"/>
    <lineage>
        <taxon>Bacteria</taxon>
        <taxon>Bacillati</taxon>
        <taxon>Actinomycetota</taxon>
        <taxon>Actinomycetes</taxon>
        <taxon>Streptosporangiales</taxon>
        <taxon>Nocardiopsidaceae</taxon>
        <taxon>Nocardiopsis</taxon>
    </lineage>
</organism>
<dbReference type="InterPro" id="IPR017937">
    <property type="entry name" value="Thioredoxin_CS"/>
</dbReference>
<feature type="region of interest" description="Disordered" evidence="6">
    <location>
        <begin position="28"/>
        <end position="60"/>
    </location>
</feature>
<dbReference type="InterPro" id="IPR050553">
    <property type="entry name" value="Thioredoxin_ResA/DsbE_sf"/>
</dbReference>
<dbReference type="InterPro" id="IPR013740">
    <property type="entry name" value="Redoxin"/>
</dbReference>
<keyword evidence="2" id="KW-0201">Cytochrome c-type biogenesis</keyword>
<dbReference type="PROSITE" id="PS00194">
    <property type="entry name" value="THIOREDOXIN_1"/>
    <property type="match status" value="1"/>
</dbReference>
<protein>
    <submittedName>
        <fullName evidence="9">TlpA family protein disulfide reductase</fullName>
    </submittedName>
</protein>
<accession>A0A223S122</accession>
<dbReference type="Proteomes" id="UP000215005">
    <property type="component" value="Chromosome"/>
</dbReference>
<evidence type="ECO:0000256" key="4">
    <source>
        <dbReference type="ARBA" id="ARBA00023157"/>
    </source>
</evidence>
<dbReference type="PROSITE" id="PS51352">
    <property type="entry name" value="THIOREDOXIN_2"/>
    <property type="match status" value="1"/>
</dbReference>
<keyword evidence="7" id="KW-0812">Transmembrane</keyword>
<keyword evidence="7" id="KW-1133">Transmembrane helix</keyword>
<keyword evidence="10" id="KW-1185">Reference proteome</keyword>
<dbReference type="OrthoDB" id="9796554at2"/>
<keyword evidence="5" id="KW-0676">Redox-active center</keyword>
<dbReference type="RefSeq" id="WP_017621807.1">
    <property type="nucleotide sequence ID" value="NZ_ANBG01000445.1"/>
</dbReference>
<evidence type="ECO:0000256" key="3">
    <source>
        <dbReference type="ARBA" id="ARBA00022968"/>
    </source>
</evidence>
<reference evidence="9 10" key="1">
    <citation type="submission" date="2017-08" db="EMBL/GenBank/DDBJ databases">
        <title>The complete genome sequence of Nocardiopsis gilva YIM 90087.</title>
        <authorList>
            <person name="Yin M."/>
            <person name="Tang S."/>
        </authorList>
    </citation>
    <scope>NUCLEOTIDE SEQUENCE [LARGE SCALE GENOMIC DNA]</scope>
    <source>
        <strain evidence="9 10">YIM 90087</strain>
    </source>
</reference>
<dbReference type="AlphaFoldDB" id="A0A223S122"/>
<dbReference type="CDD" id="cd02966">
    <property type="entry name" value="TlpA_like_family"/>
    <property type="match status" value="1"/>
</dbReference>
<dbReference type="EMBL" id="CP022753">
    <property type="protein sequence ID" value="ASU81843.1"/>
    <property type="molecule type" value="Genomic_DNA"/>
</dbReference>
<keyword evidence="4" id="KW-1015">Disulfide bond</keyword>
<evidence type="ECO:0000256" key="2">
    <source>
        <dbReference type="ARBA" id="ARBA00022748"/>
    </source>
</evidence>
<evidence type="ECO:0000256" key="1">
    <source>
        <dbReference type="ARBA" id="ARBA00004196"/>
    </source>
</evidence>
<dbReference type="PANTHER" id="PTHR42852">
    <property type="entry name" value="THIOL:DISULFIDE INTERCHANGE PROTEIN DSBE"/>
    <property type="match status" value="1"/>
</dbReference>
<dbReference type="Pfam" id="PF08534">
    <property type="entry name" value="Redoxin"/>
    <property type="match status" value="1"/>
</dbReference>
<gene>
    <name evidence="9" type="ORF">CDO52_02715</name>
</gene>
<dbReference type="GO" id="GO:0016491">
    <property type="term" value="F:oxidoreductase activity"/>
    <property type="evidence" value="ECO:0007669"/>
    <property type="project" value="InterPro"/>
</dbReference>
<evidence type="ECO:0000313" key="10">
    <source>
        <dbReference type="Proteomes" id="UP000215005"/>
    </source>
</evidence>
<keyword evidence="7" id="KW-0472">Membrane</keyword>
<dbReference type="InterPro" id="IPR036249">
    <property type="entry name" value="Thioredoxin-like_sf"/>
</dbReference>
<keyword evidence="3" id="KW-0735">Signal-anchor</keyword>
<evidence type="ECO:0000259" key="8">
    <source>
        <dbReference type="PROSITE" id="PS51352"/>
    </source>
</evidence>
<dbReference type="GO" id="GO:0017004">
    <property type="term" value="P:cytochrome complex assembly"/>
    <property type="evidence" value="ECO:0007669"/>
    <property type="project" value="UniProtKB-KW"/>
</dbReference>